<organism evidence="13">
    <name type="scientific">Clastoptera arizonana</name>
    <name type="common">Arizona spittle bug</name>
    <dbReference type="NCBI Taxonomy" id="38151"/>
    <lineage>
        <taxon>Eukaryota</taxon>
        <taxon>Metazoa</taxon>
        <taxon>Ecdysozoa</taxon>
        <taxon>Arthropoda</taxon>
        <taxon>Hexapoda</taxon>
        <taxon>Insecta</taxon>
        <taxon>Pterygota</taxon>
        <taxon>Neoptera</taxon>
        <taxon>Paraneoptera</taxon>
        <taxon>Hemiptera</taxon>
        <taxon>Auchenorrhyncha</taxon>
        <taxon>Cercopoidea</taxon>
        <taxon>Clastopteridae</taxon>
        <taxon>Clastoptera</taxon>
    </lineage>
</organism>
<evidence type="ECO:0000256" key="2">
    <source>
        <dbReference type="ARBA" id="ARBA00004286"/>
    </source>
</evidence>
<dbReference type="GO" id="GO:0043596">
    <property type="term" value="C:nuclear replication fork"/>
    <property type="evidence" value="ECO:0007669"/>
    <property type="project" value="TreeGrafter"/>
</dbReference>
<evidence type="ECO:0000313" key="13">
    <source>
        <dbReference type="EMBL" id="JAS22918.1"/>
    </source>
</evidence>
<evidence type="ECO:0000256" key="4">
    <source>
        <dbReference type="ARBA" id="ARBA00021061"/>
    </source>
</evidence>
<evidence type="ECO:0000256" key="6">
    <source>
        <dbReference type="ARBA" id="ARBA00022763"/>
    </source>
</evidence>
<keyword evidence="8" id="KW-0234">DNA repair</keyword>
<evidence type="ECO:0000256" key="9">
    <source>
        <dbReference type="ARBA" id="ARBA00023242"/>
    </source>
</evidence>
<evidence type="ECO:0000256" key="10">
    <source>
        <dbReference type="ARBA" id="ARBA00033326"/>
    </source>
</evidence>
<feature type="domain" description="Protein MMS22-like N-terminal" evidence="11">
    <location>
        <begin position="62"/>
        <end position="685"/>
    </location>
</feature>
<gene>
    <name evidence="13" type="ORF">g.14106</name>
</gene>
<comment type="subcellular location">
    <subcellularLocation>
        <location evidence="2">Chromosome</location>
    </subcellularLocation>
    <subcellularLocation>
        <location evidence="1">Nucleus</location>
    </subcellularLocation>
</comment>
<comment type="similarity">
    <text evidence="3">Belongs to the MMS22 family. MMS22L subfamily.</text>
</comment>
<evidence type="ECO:0000256" key="5">
    <source>
        <dbReference type="ARBA" id="ARBA00022454"/>
    </source>
</evidence>
<dbReference type="PANTHER" id="PTHR28547">
    <property type="entry name" value="PROTEIN MMS22-LIKE"/>
    <property type="match status" value="1"/>
</dbReference>
<accession>A0A1B6DB75</accession>
<dbReference type="AlphaFoldDB" id="A0A1B6DB75"/>
<evidence type="ECO:0000256" key="3">
    <source>
        <dbReference type="ARBA" id="ARBA00006585"/>
    </source>
</evidence>
<dbReference type="GO" id="GO:0031297">
    <property type="term" value="P:replication fork processing"/>
    <property type="evidence" value="ECO:0007669"/>
    <property type="project" value="InterPro"/>
</dbReference>
<evidence type="ECO:0000256" key="1">
    <source>
        <dbReference type="ARBA" id="ARBA00004123"/>
    </source>
</evidence>
<sequence>MSEDISCAITPPNSPSVCDNLHDIDFNENDVLDTYLTFRWFCCLGEAKLAKFYSHNESYLNMGEENFISAVIHKKYLLQSTVTSCKEIVVLFGYPFDKGSAILFNCKLLFKMLRCKLMLLENASKLNNRVLGSAIGRTVNKDYNTTRRNCISLFLYIREYLLRLPDHPQYCWILKELFPILTEEILLLRLMLKHITNLPDYIINHAANSSGNKSTQPAYHLFHCHLDLRWLHTTTVLILANIRDKTDLPESEAADYGLTYSQKKCVNNSTVEHTISLLISDLVMLAIARFEKIEENDLIHKSLFTCSCVAELWILVQSLTDDLEAQGKSKSFWKCLNLILEDLLNSRNDSTIRHNCTILLRPATYTCSNPLTFSLNLIKHLAMLYNYKCRDPKSNFAMVETILKNLLNTNIQEIQLRINLSILDDILLKYWEPKTDTVVVLWEYFHKRFNSTFFIPGASLDSLEIMSKSALGLVSQVLSRLEGCSELKQNNLNSFQMFLKILGSHLRKTSSEEKHWKQLRGRIYSKLSAAKMTALSETGIYNFVSLFLTLAVSADMVEVTDKMQHFLGMITESNLDLGKRQIIWKSRLASIILLAEKGLDFSKILTPIIQEINVLVADLKNEHSLPLLRTFVEALQDILDCNDRITSSHCLLFGKWISRYLADCQCTDASRLLDIILIVINRLRNQLYDPFIADFQENLWNILAPYLRSKSCDDSIIYQTADIGFGLSILSLNTNNSHEHFKEMFNIFVLSETIDIRLTRRFLFQMIQNNMFPQSVINYNKFIIKAWIKCLTLSSDRNHTEVINLTNYVASLPSLLSERLMADKSDPLLHLFSIFANKYKNSQDTMTKIKLRDDVASLFEDMDRWMKPIVKMPKSQEQISRLYFVVGNMVHTIPFLLYVKSKPNSIIKMTLDVLLLPISAHNPEFKLHPFIITAVTSTLHFFIEGLIQLGPRQDPYISRTIRELITIYLPRCVGKPGSINASSAGSFSLVHSIKDDNETSKIVLETINIVMIKKKAKTPHMHCSQSLKFLSDILTLNCHDANVVTTLIKHSMDFVCDVVMFCEDGNMCKRQARDFTHKILNCDVVRLADQPGAEIMLVFSRLCREYLAFSSRQLFELFYDMLAHGPDLIARFMPILLNHVKEVENKRGVGYDRSLRMGVEKLELALKSVKN</sequence>
<protein>
    <recommendedName>
        <fullName evidence="4">Protein MMS22-like</fullName>
    </recommendedName>
    <alternativeName>
        <fullName evidence="10">Methyl methanesulfonate-sensitivity protein 22-like</fullName>
    </alternativeName>
</protein>
<dbReference type="InterPro" id="IPR029424">
    <property type="entry name" value="MMS22L_C"/>
</dbReference>
<dbReference type="InterPro" id="IPR029425">
    <property type="entry name" value="MMS22L_N"/>
</dbReference>
<keyword evidence="5" id="KW-0158">Chromosome</keyword>
<name>A0A1B6DB75_9HEMI</name>
<proteinExistence type="inferred from homology"/>
<dbReference type="EMBL" id="GEDC01014380">
    <property type="protein sequence ID" value="JAS22918.1"/>
    <property type="molecule type" value="Transcribed_RNA"/>
</dbReference>
<dbReference type="GO" id="GO:0006325">
    <property type="term" value="P:chromatin organization"/>
    <property type="evidence" value="ECO:0007669"/>
    <property type="project" value="UniProtKB-KW"/>
</dbReference>
<evidence type="ECO:0000256" key="8">
    <source>
        <dbReference type="ARBA" id="ARBA00023204"/>
    </source>
</evidence>
<evidence type="ECO:0000259" key="12">
    <source>
        <dbReference type="Pfam" id="PF14911"/>
    </source>
</evidence>
<dbReference type="Pfam" id="PF14910">
    <property type="entry name" value="MMS22L_N"/>
    <property type="match status" value="1"/>
</dbReference>
<dbReference type="Pfam" id="PF14911">
    <property type="entry name" value="MMS22L_C"/>
    <property type="match status" value="1"/>
</dbReference>
<keyword evidence="9" id="KW-0539">Nucleus</keyword>
<evidence type="ECO:0000259" key="11">
    <source>
        <dbReference type="Pfam" id="PF14910"/>
    </source>
</evidence>
<evidence type="ECO:0000256" key="7">
    <source>
        <dbReference type="ARBA" id="ARBA00022853"/>
    </source>
</evidence>
<feature type="domain" description="MMS22-like C-terminal" evidence="12">
    <location>
        <begin position="802"/>
        <end position="1163"/>
    </location>
</feature>
<dbReference type="PANTHER" id="PTHR28547:SF1">
    <property type="entry name" value="PROTEIN MMS22-LIKE"/>
    <property type="match status" value="1"/>
</dbReference>
<dbReference type="InterPro" id="IPR042320">
    <property type="entry name" value="MMS22-like"/>
</dbReference>
<keyword evidence="7" id="KW-0156">Chromatin regulator</keyword>
<keyword evidence="6" id="KW-0227">DNA damage</keyword>
<dbReference type="GO" id="GO:0000724">
    <property type="term" value="P:double-strand break repair via homologous recombination"/>
    <property type="evidence" value="ECO:0007669"/>
    <property type="project" value="InterPro"/>
</dbReference>
<reference evidence="13" key="1">
    <citation type="submission" date="2015-12" db="EMBL/GenBank/DDBJ databases">
        <title>De novo transcriptome assembly of four potential Pierce s Disease insect vectors from Arizona vineyards.</title>
        <authorList>
            <person name="Tassone E.E."/>
        </authorList>
    </citation>
    <scope>NUCLEOTIDE SEQUENCE</scope>
</reference>